<dbReference type="Gene3D" id="3.40.50.150">
    <property type="entry name" value="Vaccinia Virus protein VP39"/>
    <property type="match status" value="1"/>
</dbReference>
<keyword evidence="2" id="KW-1185">Reference proteome</keyword>
<accession>A0A0M8MSR8</accession>
<evidence type="ECO:0000313" key="2">
    <source>
        <dbReference type="Proteomes" id="UP000053831"/>
    </source>
</evidence>
<comment type="caution">
    <text evidence="1">The sequence shown here is derived from an EMBL/GenBank/DDBJ whole genome shotgun (WGS) entry which is preliminary data.</text>
</comment>
<dbReference type="InterPro" id="IPR029063">
    <property type="entry name" value="SAM-dependent_MTases_sf"/>
</dbReference>
<evidence type="ECO:0008006" key="3">
    <source>
        <dbReference type="Google" id="ProtNLM"/>
    </source>
</evidence>
<protein>
    <recommendedName>
        <fullName evidence="3">Methyltransferase domain-containing protein</fullName>
    </recommendedName>
</protein>
<proteinExistence type="predicted"/>
<reference evidence="1 2" key="1">
    <citation type="submission" date="2015-07" db="EMBL/GenBank/DDBJ databases">
        <title>The genome of the fungus Escovopsis weberi, a specialized disease agent of ant agriculture.</title>
        <authorList>
            <person name="de Man T.J."/>
            <person name="Stajich J.E."/>
            <person name="Kubicek C.P."/>
            <person name="Chenthamara K."/>
            <person name="Atanasova L."/>
            <person name="Druzhinina I.S."/>
            <person name="Birnbaum S."/>
            <person name="Barribeau S.M."/>
            <person name="Teiling C."/>
            <person name="Suen G."/>
            <person name="Currie C."/>
            <person name="Gerardo N.M."/>
        </authorList>
    </citation>
    <scope>NUCLEOTIDE SEQUENCE [LARGE SCALE GENOMIC DNA]</scope>
</reference>
<evidence type="ECO:0000313" key="1">
    <source>
        <dbReference type="EMBL" id="KOS17688.1"/>
    </source>
</evidence>
<sequence length="153" mass="16569">MATALADDYVLGRDLLGSIRLDAQHAIWTIHNGWTMNPRIPITRDMKIAEIGTGTSLWLLDLAAKLPETVTLDGFDISDSQFPPSSLLPPNVTLRTMNALDTVPEELVGTPEPGGYIQWEDGDVGLTNTHGKDAETLLSIMHKACDGNGIQFG</sequence>
<dbReference type="SUPFAM" id="SSF53335">
    <property type="entry name" value="S-adenosyl-L-methionine-dependent methyltransferases"/>
    <property type="match status" value="1"/>
</dbReference>
<dbReference type="STRING" id="150374.A0A0M8MSR8"/>
<dbReference type="EMBL" id="LGSR01000022">
    <property type="protein sequence ID" value="KOS17688.1"/>
    <property type="molecule type" value="Genomic_DNA"/>
</dbReference>
<dbReference type="OrthoDB" id="417697at2759"/>
<name>A0A0M8MSR8_ESCWE</name>
<dbReference type="AlphaFoldDB" id="A0A0M8MSR8"/>
<organism evidence="1 2">
    <name type="scientific">Escovopsis weberi</name>
    <dbReference type="NCBI Taxonomy" id="150374"/>
    <lineage>
        <taxon>Eukaryota</taxon>
        <taxon>Fungi</taxon>
        <taxon>Dikarya</taxon>
        <taxon>Ascomycota</taxon>
        <taxon>Pezizomycotina</taxon>
        <taxon>Sordariomycetes</taxon>
        <taxon>Hypocreomycetidae</taxon>
        <taxon>Hypocreales</taxon>
        <taxon>Hypocreaceae</taxon>
        <taxon>Escovopsis</taxon>
    </lineage>
</organism>
<gene>
    <name evidence="1" type="ORF">ESCO_002511</name>
</gene>
<dbReference type="Proteomes" id="UP000053831">
    <property type="component" value="Unassembled WGS sequence"/>
</dbReference>